<feature type="binding site" evidence="7">
    <location>
        <position position="253"/>
    </location>
    <ligand>
        <name>beta-D-galactose</name>
        <dbReference type="ChEBI" id="CHEBI:27667"/>
    </ligand>
</feature>
<dbReference type="Pfam" id="PF01263">
    <property type="entry name" value="Aldose_epim"/>
    <property type="match status" value="1"/>
</dbReference>
<dbReference type="PANTHER" id="PTHR10091:SF49">
    <property type="entry name" value="ALDOSE 1-EPIMERASE"/>
    <property type="match status" value="1"/>
</dbReference>
<dbReference type="Proteomes" id="UP000477951">
    <property type="component" value="Unassembled WGS sequence"/>
</dbReference>
<feature type="active site" description="Proton donor" evidence="6">
    <location>
        <position position="189"/>
    </location>
</feature>
<evidence type="ECO:0000256" key="7">
    <source>
        <dbReference type="PIRSR" id="PIRSR005096-2"/>
    </source>
</evidence>
<name>A0A6A9UJP0_AGRVI</name>
<dbReference type="Proteomes" id="UP000440716">
    <property type="component" value="Unassembled WGS sequence"/>
</dbReference>
<evidence type="ECO:0000256" key="5">
    <source>
        <dbReference type="PIRNR" id="PIRNR005096"/>
    </source>
</evidence>
<evidence type="ECO:0000256" key="6">
    <source>
        <dbReference type="PIRSR" id="PIRSR005096-1"/>
    </source>
</evidence>
<dbReference type="GO" id="GO:0004034">
    <property type="term" value="F:aldose 1-epimerase activity"/>
    <property type="evidence" value="ECO:0007669"/>
    <property type="project" value="UniProtKB-EC"/>
</dbReference>
<comment type="similarity">
    <text evidence="2 5">Belongs to the aldose epimerase family.</text>
</comment>
<dbReference type="EMBL" id="WPHU01000007">
    <property type="protein sequence ID" value="MVA57915.1"/>
    <property type="molecule type" value="Genomic_DNA"/>
</dbReference>
<dbReference type="PANTHER" id="PTHR10091">
    <property type="entry name" value="ALDOSE-1-EPIMERASE"/>
    <property type="match status" value="1"/>
</dbReference>
<reference evidence="11 12" key="1">
    <citation type="submission" date="2019-12" db="EMBL/GenBank/DDBJ databases">
        <title>Whole-genome sequencing of Allorhizobium vitis.</title>
        <authorList>
            <person name="Gan H.M."/>
            <person name="Szegedi E."/>
            <person name="Burr T."/>
            <person name="Savka M.A."/>
        </authorList>
    </citation>
    <scope>NUCLEOTIDE SEQUENCE [LARGE SCALE GENOMIC DNA]</scope>
    <source>
        <strain evidence="10 11">CG415</strain>
        <strain evidence="9 12">CG516</strain>
    </source>
</reference>
<dbReference type="InterPro" id="IPR014718">
    <property type="entry name" value="GH-type_carb-bd"/>
</dbReference>
<keyword evidence="4 5" id="KW-0119">Carbohydrate metabolism</keyword>
<evidence type="ECO:0000313" key="11">
    <source>
        <dbReference type="Proteomes" id="UP000440716"/>
    </source>
</evidence>
<dbReference type="InterPro" id="IPR015443">
    <property type="entry name" value="Aldose_1-epimerase"/>
</dbReference>
<dbReference type="Gene3D" id="2.70.98.10">
    <property type="match status" value="1"/>
</dbReference>
<dbReference type="EC" id="5.1.3.3" evidence="5"/>
<evidence type="ECO:0000313" key="12">
    <source>
        <dbReference type="Proteomes" id="UP000477951"/>
    </source>
</evidence>
<evidence type="ECO:0000256" key="8">
    <source>
        <dbReference type="PIRSR" id="PIRSR005096-3"/>
    </source>
</evidence>
<evidence type="ECO:0000313" key="9">
    <source>
        <dbReference type="EMBL" id="MUZ72487.1"/>
    </source>
</evidence>
<dbReference type="EMBL" id="WPHR01000004">
    <property type="protein sequence ID" value="MUZ72487.1"/>
    <property type="molecule type" value="Genomic_DNA"/>
</dbReference>
<dbReference type="PIRSF" id="PIRSF005096">
    <property type="entry name" value="GALM"/>
    <property type="match status" value="1"/>
</dbReference>
<comment type="caution">
    <text evidence="10">The sequence shown here is derived from an EMBL/GenBank/DDBJ whole genome shotgun (WGS) entry which is preliminary data.</text>
</comment>
<dbReference type="SUPFAM" id="SSF74650">
    <property type="entry name" value="Galactose mutarotase-like"/>
    <property type="match status" value="1"/>
</dbReference>
<comment type="pathway">
    <text evidence="1 5">Carbohydrate metabolism; hexose metabolism.</text>
</comment>
<dbReference type="AlphaFoldDB" id="A0A6A9UJP0"/>
<protein>
    <recommendedName>
        <fullName evidence="5">Aldose 1-epimerase</fullName>
        <ecNumber evidence="5">5.1.3.3</ecNumber>
    </recommendedName>
</protein>
<evidence type="ECO:0000256" key="2">
    <source>
        <dbReference type="ARBA" id="ARBA00006206"/>
    </source>
</evidence>
<dbReference type="NCBIfam" id="NF008277">
    <property type="entry name" value="PRK11055.1"/>
    <property type="match status" value="1"/>
</dbReference>
<dbReference type="InterPro" id="IPR008183">
    <property type="entry name" value="Aldose_1/G6P_1-epimerase"/>
</dbReference>
<evidence type="ECO:0000256" key="1">
    <source>
        <dbReference type="ARBA" id="ARBA00005028"/>
    </source>
</evidence>
<dbReference type="CDD" id="cd09019">
    <property type="entry name" value="galactose_mutarotase_like"/>
    <property type="match status" value="1"/>
</dbReference>
<keyword evidence="3 5" id="KW-0413">Isomerase</keyword>
<feature type="binding site" evidence="8">
    <location>
        <begin position="189"/>
        <end position="191"/>
    </location>
    <ligand>
        <name>beta-D-galactose</name>
        <dbReference type="ChEBI" id="CHEBI:27667"/>
    </ligand>
</feature>
<dbReference type="GO" id="GO:0030246">
    <property type="term" value="F:carbohydrate binding"/>
    <property type="evidence" value="ECO:0007669"/>
    <property type="project" value="InterPro"/>
</dbReference>
<dbReference type="UniPathway" id="UPA00242"/>
<sequence length="353" mass="39108">MTRPPMAGTVDARVRKHMQRLEFGTTTKGETVEQVTLHGGGLKAKVLTWGAAIQDLRMEGHVAPLVLGFERFEDYAIHSPYFGATPGRLANRIANGRFTLDGEDYQLECNERGLTHLHGGSDGIGRRNWTIADLDRDRVVLEITDPAGRAGYPGNAHIRATYHLQDDGVLSVVYETTTDAPTLANLCQHSYFNLDDSPDMLDHELMIAADHYLPVDDRLIPTGEQRPVIGTPFDFRQMGVMRRTEDGVQVPFDNNFCLSQARVAKRSVAMARSLKSGVSMEVRTTEPGVQFYAGVYLNIPVSGLEGRRYGAYAGFCLETQIWPDAINQPGFSSAVLRPGETLRQETDYVFSVS</sequence>
<evidence type="ECO:0000256" key="3">
    <source>
        <dbReference type="ARBA" id="ARBA00023235"/>
    </source>
</evidence>
<dbReference type="GO" id="GO:0006006">
    <property type="term" value="P:glucose metabolic process"/>
    <property type="evidence" value="ECO:0007669"/>
    <property type="project" value="TreeGrafter"/>
</dbReference>
<accession>A0A6A9UJP0</accession>
<proteinExistence type="inferred from homology"/>
<evidence type="ECO:0000313" key="10">
    <source>
        <dbReference type="EMBL" id="MVA57915.1"/>
    </source>
</evidence>
<comment type="catalytic activity">
    <reaction evidence="5">
        <text>alpha-D-glucose = beta-D-glucose</text>
        <dbReference type="Rhea" id="RHEA:10264"/>
        <dbReference type="ChEBI" id="CHEBI:15903"/>
        <dbReference type="ChEBI" id="CHEBI:17925"/>
        <dbReference type="EC" id="5.1.3.3"/>
    </reaction>
</comment>
<dbReference type="InterPro" id="IPR047215">
    <property type="entry name" value="Galactose_mutarotase-like"/>
</dbReference>
<feature type="binding site" evidence="8">
    <location>
        <begin position="91"/>
        <end position="92"/>
    </location>
    <ligand>
        <name>beta-D-galactose</name>
        <dbReference type="ChEBI" id="CHEBI:27667"/>
    </ligand>
</feature>
<dbReference type="InterPro" id="IPR011013">
    <property type="entry name" value="Gal_mutarotase_sf_dom"/>
</dbReference>
<organism evidence="10 11">
    <name type="scientific">Agrobacterium vitis</name>
    <name type="common">Rhizobium vitis</name>
    <dbReference type="NCBI Taxonomy" id="373"/>
    <lineage>
        <taxon>Bacteria</taxon>
        <taxon>Pseudomonadati</taxon>
        <taxon>Pseudomonadota</taxon>
        <taxon>Alphaproteobacteria</taxon>
        <taxon>Hyphomicrobiales</taxon>
        <taxon>Rhizobiaceae</taxon>
        <taxon>Rhizobium/Agrobacterium group</taxon>
        <taxon>Agrobacterium</taxon>
    </lineage>
</organism>
<feature type="active site" description="Proton acceptor" evidence="6">
    <location>
        <position position="318"/>
    </location>
</feature>
<gene>
    <name evidence="10" type="ORF">GOZ88_17565</name>
    <name evidence="9" type="ORF">GOZ90_07315</name>
</gene>
<evidence type="ECO:0000256" key="4">
    <source>
        <dbReference type="ARBA" id="ARBA00023277"/>
    </source>
</evidence>
<dbReference type="GO" id="GO:0033499">
    <property type="term" value="P:galactose catabolic process via UDP-galactose, Leloir pathway"/>
    <property type="evidence" value="ECO:0007669"/>
    <property type="project" value="TreeGrafter"/>
</dbReference>